<dbReference type="PROSITE" id="PS50011">
    <property type="entry name" value="PROTEIN_KINASE_DOM"/>
    <property type="match status" value="1"/>
</dbReference>
<dbReference type="CDD" id="cd00180">
    <property type="entry name" value="PKc"/>
    <property type="match status" value="1"/>
</dbReference>
<dbReference type="SUPFAM" id="SSF56112">
    <property type="entry name" value="Protein kinase-like (PK-like)"/>
    <property type="match status" value="1"/>
</dbReference>
<dbReference type="InterPro" id="IPR000719">
    <property type="entry name" value="Prot_kinase_dom"/>
</dbReference>
<name>A0A9P4N4J9_9PLEO</name>
<dbReference type="EMBL" id="ML986645">
    <property type="protein sequence ID" value="KAF2262019.1"/>
    <property type="molecule type" value="Genomic_DNA"/>
</dbReference>
<proteinExistence type="predicted"/>
<dbReference type="PANTHER" id="PTHR24361">
    <property type="entry name" value="MITOGEN-ACTIVATED KINASE KINASE KINASE"/>
    <property type="match status" value="1"/>
</dbReference>
<dbReference type="GO" id="GO:0004674">
    <property type="term" value="F:protein serine/threonine kinase activity"/>
    <property type="evidence" value="ECO:0007669"/>
    <property type="project" value="TreeGrafter"/>
</dbReference>
<dbReference type="GO" id="GO:0005737">
    <property type="term" value="C:cytoplasm"/>
    <property type="evidence" value="ECO:0007669"/>
    <property type="project" value="TreeGrafter"/>
</dbReference>
<evidence type="ECO:0000313" key="3">
    <source>
        <dbReference type="EMBL" id="KAF2262019.1"/>
    </source>
</evidence>
<dbReference type="InterPro" id="IPR011009">
    <property type="entry name" value="Kinase-like_dom_sf"/>
</dbReference>
<dbReference type="PROSITE" id="PS00108">
    <property type="entry name" value="PROTEIN_KINASE_ST"/>
    <property type="match status" value="1"/>
</dbReference>
<reference evidence="4" key="1">
    <citation type="journal article" date="2020" name="Stud. Mycol.">
        <title>101 Dothideomycetes genomes: A test case for predicting lifestyles and emergence of pathogens.</title>
        <authorList>
            <person name="Haridas S."/>
            <person name="Albert R."/>
            <person name="Binder M."/>
            <person name="Bloem J."/>
            <person name="LaButti K."/>
            <person name="Salamov A."/>
            <person name="Andreopoulos B."/>
            <person name="Baker S."/>
            <person name="Barry K."/>
            <person name="Bills G."/>
            <person name="Bluhm B."/>
            <person name="Cannon C."/>
            <person name="Castanera R."/>
            <person name="Culley D."/>
            <person name="Daum C."/>
            <person name="Ezra D."/>
            <person name="Gonzalez J."/>
            <person name="Henrissat B."/>
            <person name="Kuo A."/>
            <person name="Liang C."/>
            <person name="Lipzen A."/>
            <person name="Lutzoni F."/>
            <person name="Magnuson J."/>
            <person name="Mondo S."/>
            <person name="Nolan M."/>
            <person name="Ohm R."/>
            <person name="Pangilinan J."/>
            <person name="Park H.-J."/>
            <person name="Ramirez L."/>
            <person name="Alfaro M."/>
            <person name="Sun H."/>
            <person name="Tritt A."/>
            <person name="Yoshinaga Y."/>
            <person name="Zwiers L.-H."/>
            <person name="Turgeon B."/>
            <person name="Goodwin S."/>
            <person name="Spatafora J."/>
            <person name="Crous P."/>
            <person name="Grigoriev I."/>
        </authorList>
    </citation>
    <scope>NUCLEOTIDE SEQUENCE [LARGE SCALE GENOMIC DNA]</scope>
    <source>
        <strain evidence="4">CBS 304.66</strain>
    </source>
</reference>
<evidence type="ECO:0000259" key="2">
    <source>
        <dbReference type="PROSITE" id="PS50011"/>
    </source>
</evidence>
<dbReference type="Gene3D" id="1.10.510.10">
    <property type="entry name" value="Transferase(Phosphotransferase) domain 1"/>
    <property type="match status" value="1"/>
</dbReference>
<dbReference type="OrthoDB" id="4062651at2759"/>
<feature type="domain" description="Protein kinase" evidence="2">
    <location>
        <begin position="128"/>
        <end position="425"/>
    </location>
</feature>
<dbReference type="InterPro" id="IPR008271">
    <property type="entry name" value="Ser/Thr_kinase_AS"/>
</dbReference>
<dbReference type="SMART" id="SM00220">
    <property type="entry name" value="S_TKc"/>
    <property type="match status" value="1"/>
</dbReference>
<sequence length="659" mass="74197">MSIPSPFSNAVAERLASFFDPSQPRETYRDAEIDEIAKLLKSYDTLGWRCPRTYIVLRSIGELGIMEQLTNEGFTDQWFPVQVHGLPNILSPSLKSRIVKAQNMILTKSLDLEHGRHRHFTPGEPLPFDIISRLGSGSYGQVDKIVSKVSFHQYALKRIRRRQAFGQDSKEAMERFKSEIDILKGLSHKHVVRYIGSYTDKSHLGIVMFPVAQFNLAAFMEQTCVRIQTASAASSLLSISQSRDQASAVEMRSMLRTSFGCLAAALAYLHDKYIRHKDIKPQNILVDKGNVFLTDFGLSRDLTDDIASHTGLSHFYANPEASSQLISEWEISLGSQDRKPLFWIRKMLQMDRHLRPAASGVLEMILTPNELGFSLASFCGICCIHDETDSYDSLVDESTMTLAKPALVAPEDMATAFNFRSQGNLQLRRAQVTPTNHYAIDYYSPWTVPTGGRFNPTPSLPSPNYVRNPPNWMHAPESRTHRESPIYPPPRSLSVPTSSAFKVPENTQSYSTWEAESHADQADSRFNLSSERARRPRRRISTNISGYETGLVNSIRNAEAYIQQTRGSENPLSDHVRKAAMPKSQVRSLKSLYNETSRSKSDDASIPVPDEAREIRLRVDASTPLNLTFNGDIKGRTLKIEPVENGMADVIIRRRQEGD</sequence>
<dbReference type="Gene3D" id="3.30.200.20">
    <property type="entry name" value="Phosphorylase Kinase, domain 1"/>
    <property type="match status" value="1"/>
</dbReference>
<evidence type="ECO:0000313" key="4">
    <source>
        <dbReference type="Proteomes" id="UP000800093"/>
    </source>
</evidence>
<organism evidence="3 4">
    <name type="scientific">Lojkania enalia</name>
    <dbReference type="NCBI Taxonomy" id="147567"/>
    <lineage>
        <taxon>Eukaryota</taxon>
        <taxon>Fungi</taxon>
        <taxon>Dikarya</taxon>
        <taxon>Ascomycota</taxon>
        <taxon>Pezizomycotina</taxon>
        <taxon>Dothideomycetes</taxon>
        <taxon>Pleosporomycetidae</taxon>
        <taxon>Pleosporales</taxon>
        <taxon>Pleosporales incertae sedis</taxon>
        <taxon>Lojkania</taxon>
    </lineage>
</organism>
<protein>
    <submittedName>
        <fullName evidence="3">Kinase-like protein</fullName>
    </submittedName>
</protein>
<gene>
    <name evidence="3" type="ORF">CC78DRAFT_570002</name>
</gene>
<comment type="caution">
    <text evidence="3">The sequence shown here is derived from an EMBL/GenBank/DDBJ whole genome shotgun (WGS) entry which is preliminary data.</text>
</comment>
<dbReference type="GO" id="GO:0005524">
    <property type="term" value="F:ATP binding"/>
    <property type="evidence" value="ECO:0007669"/>
    <property type="project" value="InterPro"/>
</dbReference>
<feature type="region of interest" description="Disordered" evidence="1">
    <location>
        <begin position="515"/>
        <end position="539"/>
    </location>
</feature>
<dbReference type="Pfam" id="PF00069">
    <property type="entry name" value="Pkinase"/>
    <property type="match status" value="1"/>
</dbReference>
<accession>A0A9P4N4J9</accession>
<dbReference type="AlphaFoldDB" id="A0A9P4N4J9"/>
<keyword evidence="4" id="KW-1185">Reference proteome</keyword>
<dbReference type="InterPro" id="IPR053235">
    <property type="entry name" value="Ser_Thr_kinase"/>
</dbReference>
<dbReference type="Proteomes" id="UP000800093">
    <property type="component" value="Unassembled WGS sequence"/>
</dbReference>
<evidence type="ECO:0000256" key="1">
    <source>
        <dbReference type="SAM" id="MobiDB-lite"/>
    </source>
</evidence>
<feature type="region of interest" description="Disordered" evidence="1">
    <location>
        <begin position="471"/>
        <end position="498"/>
    </location>
</feature>